<dbReference type="GO" id="GO:0008168">
    <property type="term" value="F:methyltransferase activity"/>
    <property type="evidence" value="ECO:0007669"/>
    <property type="project" value="UniProtKB-KW"/>
</dbReference>
<dbReference type="OrthoDB" id="7980319at2"/>
<dbReference type="Proteomes" id="UP000236743">
    <property type="component" value="Unassembled WGS sequence"/>
</dbReference>
<keyword evidence="1" id="KW-0808">Transferase</keyword>
<dbReference type="CDD" id="cd02440">
    <property type="entry name" value="AdoMet_MTases"/>
    <property type="match status" value="1"/>
</dbReference>
<protein>
    <submittedName>
        <fullName evidence="1">Methyltransferase domain-containing protein</fullName>
    </submittedName>
</protein>
<dbReference type="EMBL" id="FNUY01000010">
    <property type="protein sequence ID" value="SEG72196.1"/>
    <property type="molecule type" value="Genomic_DNA"/>
</dbReference>
<dbReference type="Gene3D" id="3.40.50.150">
    <property type="entry name" value="Vaccinia Virus protein VP39"/>
    <property type="match status" value="1"/>
</dbReference>
<organism evidence="1 2">
    <name type="scientific">Bosea lathyri</name>
    <dbReference type="NCBI Taxonomy" id="1036778"/>
    <lineage>
        <taxon>Bacteria</taxon>
        <taxon>Pseudomonadati</taxon>
        <taxon>Pseudomonadota</taxon>
        <taxon>Alphaproteobacteria</taxon>
        <taxon>Hyphomicrobiales</taxon>
        <taxon>Boseaceae</taxon>
        <taxon>Bosea</taxon>
    </lineage>
</organism>
<sequence>MSLATAAVGGTRSSQLSPAKATGSVASFFRGIVPDWHSDWAWDHYEPTILALAHQFGLHRVCEIGGGRDPMFSRGEAARHGLELTVNDIDAGELALTPAGLKTARFDIAGDLSEPDIARGGYDLMVSRMVFEHVGDVERAWTNIHALLAPGGVALAFIPTLWAPVFALNHILPEKASRAIVHALFPARRDGGGAPKFPALYDWCRGSRSRLEPMLNRAGFRDVHIQRFWGHDYFKRMPGLKQADHAFNALAARIGWDFVTTYAYVVVRKDKA</sequence>
<dbReference type="AlphaFoldDB" id="A0A1H6CIH3"/>
<proteinExistence type="predicted"/>
<keyword evidence="2" id="KW-1185">Reference proteome</keyword>
<reference evidence="1 2" key="1">
    <citation type="submission" date="2016-10" db="EMBL/GenBank/DDBJ databases">
        <authorList>
            <person name="de Groot N.N."/>
        </authorList>
    </citation>
    <scope>NUCLEOTIDE SEQUENCE [LARGE SCALE GENOMIC DNA]</scope>
    <source>
        <strain evidence="1 2">DSM 26656</strain>
    </source>
</reference>
<name>A0A1H6CIH3_9HYPH</name>
<dbReference type="GO" id="GO:0032259">
    <property type="term" value="P:methylation"/>
    <property type="evidence" value="ECO:0007669"/>
    <property type="project" value="UniProtKB-KW"/>
</dbReference>
<dbReference type="SUPFAM" id="SSF53335">
    <property type="entry name" value="S-adenosyl-L-methionine-dependent methyltransferases"/>
    <property type="match status" value="1"/>
</dbReference>
<evidence type="ECO:0000313" key="2">
    <source>
        <dbReference type="Proteomes" id="UP000236743"/>
    </source>
</evidence>
<dbReference type="InterPro" id="IPR029063">
    <property type="entry name" value="SAM-dependent_MTases_sf"/>
</dbReference>
<evidence type="ECO:0000313" key="1">
    <source>
        <dbReference type="EMBL" id="SEG72196.1"/>
    </source>
</evidence>
<dbReference type="Pfam" id="PF13489">
    <property type="entry name" value="Methyltransf_23"/>
    <property type="match status" value="1"/>
</dbReference>
<dbReference type="RefSeq" id="WP_146071459.1">
    <property type="nucleotide sequence ID" value="NZ_FNUY01000010.1"/>
</dbReference>
<accession>A0A1H6CIH3</accession>
<keyword evidence="1" id="KW-0489">Methyltransferase</keyword>
<gene>
    <name evidence="1" type="ORF">SAMN04488115_110105</name>
</gene>